<evidence type="ECO:0000313" key="4">
    <source>
        <dbReference type="Proteomes" id="UP000002258"/>
    </source>
</evidence>
<keyword evidence="2" id="KW-0677">Repeat</keyword>
<dbReference type="GeneID" id="4839898"/>
<gene>
    <name evidence="3" type="ORF">PICST_90468</name>
</gene>
<dbReference type="eggNOG" id="KOG0531">
    <property type="taxonomic scope" value="Eukaryota"/>
</dbReference>
<dbReference type="PANTHER" id="PTHR46652:SF3">
    <property type="entry name" value="LEUCINE-RICH REPEAT-CONTAINING PROTEIN 9"/>
    <property type="match status" value="1"/>
</dbReference>
<proteinExistence type="predicted"/>
<dbReference type="OrthoDB" id="266138at2759"/>
<dbReference type="Gene3D" id="3.80.10.10">
    <property type="entry name" value="Ribonuclease Inhibitor"/>
    <property type="match status" value="3"/>
</dbReference>
<dbReference type="Proteomes" id="UP000002258">
    <property type="component" value="Chromosome 6"/>
</dbReference>
<sequence length="523" mass="59194">MQLKELRESPDDIVTVLELSEINSLLTDKVLSNIRFDHLNICIEYNDEFENNLRGFAEFIEQNPAKISSMGDIGYHIHFAPGKKWKDYKEYEIKEYNRFLDVLNKVAGDKVVHCSVINKYDMDTVYITERNELAKLGQEIQGDIEYWKHLKVLDYGESSIRFLPGVQLPDSLQVLNIGGGYALETLTGFKMPPKLKTLLAGQGAVHSIDNIVFPATLESLGLEDNKIYLLNYVEFPATLKHLDISQNRIESLRGVNFPEDLISLNLGFNPIDSIKGVKFPETLRYLEVSNIPNESMTGVKFPDNLEVLNLQSSMTTTRGLKLPSNVKTLILTGNGVNSINPLKLPNSVEILYLNDNNIKTLNKVQFPTALKELYLGDNMITTLKNVTLPPTLEILDLQNDPDAEEHEKYITTLKDVVFPPNLKVLKLGYHSIKIIESIDFPYSLTSLYLSYNDLKLIRGVRFGNYLKLLDLSGNPELTNIDNLVLPESLAELRVPVELIPNLPAYIIDRANKKQLLIKKGFSP</sequence>
<evidence type="ECO:0000313" key="3">
    <source>
        <dbReference type="EMBL" id="ABN67681.2"/>
    </source>
</evidence>
<reference evidence="3 4" key="1">
    <citation type="journal article" date="2007" name="Nat. Biotechnol.">
        <title>Genome sequence of the lignocellulose-bioconverting and xylose-fermenting yeast Pichia stipitis.</title>
        <authorList>
            <person name="Jeffries T.W."/>
            <person name="Grigoriev I.V."/>
            <person name="Grimwood J."/>
            <person name="Laplaza J.M."/>
            <person name="Aerts A."/>
            <person name="Salamov A."/>
            <person name="Schmutz J."/>
            <person name="Lindquist E."/>
            <person name="Dehal P."/>
            <person name="Shapiro H."/>
            <person name="Jin Y.S."/>
            <person name="Passoth V."/>
            <person name="Richardson P.M."/>
        </authorList>
    </citation>
    <scope>NUCLEOTIDE SEQUENCE [LARGE SCALE GENOMIC DNA]</scope>
    <source>
        <strain evidence="4">ATCC 58785 / CBS 6054 / NBRC 10063 / NRRL Y-11545</strain>
    </source>
</reference>
<dbReference type="OMA" id="DMDTVYI"/>
<dbReference type="EMBL" id="CP000500">
    <property type="protein sequence ID" value="ABN67681.2"/>
    <property type="molecule type" value="Genomic_DNA"/>
</dbReference>
<evidence type="ECO:0000256" key="1">
    <source>
        <dbReference type="ARBA" id="ARBA00022614"/>
    </source>
</evidence>
<accession>A3LWR0</accession>
<dbReference type="PROSITE" id="PS51450">
    <property type="entry name" value="LRR"/>
    <property type="match status" value="1"/>
</dbReference>
<dbReference type="RefSeq" id="XP_001385710.2">
    <property type="nucleotide sequence ID" value="XM_001385673.1"/>
</dbReference>
<dbReference type="AlphaFoldDB" id="A3LWR0"/>
<dbReference type="InParanoid" id="A3LWR0"/>
<dbReference type="SUPFAM" id="SSF52058">
    <property type="entry name" value="L domain-like"/>
    <property type="match status" value="1"/>
</dbReference>
<dbReference type="InterPro" id="IPR050836">
    <property type="entry name" value="SDS22/Internalin_LRR"/>
</dbReference>
<organism evidence="3 4">
    <name type="scientific">Scheffersomyces stipitis (strain ATCC 58785 / CBS 6054 / NBRC 10063 / NRRL Y-11545)</name>
    <name type="common">Yeast</name>
    <name type="synonym">Pichia stipitis</name>
    <dbReference type="NCBI Taxonomy" id="322104"/>
    <lineage>
        <taxon>Eukaryota</taxon>
        <taxon>Fungi</taxon>
        <taxon>Dikarya</taxon>
        <taxon>Ascomycota</taxon>
        <taxon>Saccharomycotina</taxon>
        <taxon>Pichiomycetes</taxon>
        <taxon>Debaryomycetaceae</taxon>
        <taxon>Scheffersomyces</taxon>
    </lineage>
</organism>
<dbReference type="InterPro" id="IPR008615">
    <property type="entry name" value="FNIP"/>
</dbReference>
<dbReference type="KEGG" id="pic:PICST_90468"/>
<keyword evidence="1" id="KW-0433">Leucine-rich repeat</keyword>
<protein>
    <submittedName>
        <fullName evidence="3">Uncharacterized protein</fullName>
    </submittedName>
</protein>
<name>A3LWR0_PICST</name>
<dbReference type="Pfam" id="PF05725">
    <property type="entry name" value="FNIP"/>
    <property type="match status" value="2"/>
</dbReference>
<dbReference type="STRING" id="322104.A3LWR0"/>
<dbReference type="SMART" id="SM00365">
    <property type="entry name" value="LRR_SD22"/>
    <property type="match status" value="5"/>
</dbReference>
<evidence type="ECO:0000256" key="2">
    <source>
        <dbReference type="ARBA" id="ARBA00022737"/>
    </source>
</evidence>
<dbReference type="InterPro" id="IPR001611">
    <property type="entry name" value="Leu-rich_rpt"/>
</dbReference>
<dbReference type="HOGENOM" id="CLU_020128_0_0_1"/>
<keyword evidence="4" id="KW-1185">Reference proteome</keyword>
<dbReference type="PANTHER" id="PTHR46652">
    <property type="entry name" value="LEUCINE-RICH REPEAT AND IQ DOMAIN-CONTAINING PROTEIN 1-RELATED"/>
    <property type="match status" value="1"/>
</dbReference>
<dbReference type="SUPFAM" id="SSF52075">
    <property type="entry name" value="Outer arm dynein light chain 1"/>
    <property type="match status" value="1"/>
</dbReference>
<dbReference type="InterPro" id="IPR032675">
    <property type="entry name" value="LRR_dom_sf"/>
</dbReference>